<evidence type="ECO:0000313" key="5">
    <source>
        <dbReference type="Proteomes" id="UP001305647"/>
    </source>
</evidence>
<feature type="region of interest" description="Disordered" evidence="2">
    <location>
        <begin position="180"/>
        <end position="222"/>
    </location>
</feature>
<feature type="compositionally biased region" description="Basic and acidic residues" evidence="2">
    <location>
        <begin position="203"/>
        <end position="213"/>
    </location>
</feature>
<sequence length="393" mass="43135">MAYHGLPTWHISLELNEDVGGFDFNTPLPAGSTAGTSGSFYAPSDSSYAPSSYGSLTPTSGRSTPSFSASFDLGFSFSSSSMVPVSYELTPPSSTTSTSSPVSPESDSFYDSAYQVFPTTPSRQPGFLGPALGTPGSQLTPSQPMDYLVSQLASQSFTPAPSALTRFDYLPNTSSLQWQGPGSPISFDRQSPAASASSNGSRVKQEPGWKEADSMEDMSTTTARRRALLAGARQRTTALRQQVEQWLPTRPRVRVKRERKARLASSLEDGGPSMATVAHRGPFKCIFGCKEVYQRKEHMMRHVKVKHDAEGRLYTPEAEKVFLCKWCPHRANRLDNLLSHINLHTRKKPLTGGNKRVDYVPSAVLEYEQLKKEIQRRRKPASKSAKRSKKAAV</sequence>
<dbReference type="Gene3D" id="3.30.160.60">
    <property type="entry name" value="Classic Zinc Finger"/>
    <property type="match status" value="1"/>
</dbReference>
<feature type="region of interest" description="Disordered" evidence="2">
    <location>
        <begin position="371"/>
        <end position="393"/>
    </location>
</feature>
<organism evidence="4 5">
    <name type="scientific">Parathielavia hyrcaniae</name>
    <dbReference type="NCBI Taxonomy" id="113614"/>
    <lineage>
        <taxon>Eukaryota</taxon>
        <taxon>Fungi</taxon>
        <taxon>Dikarya</taxon>
        <taxon>Ascomycota</taxon>
        <taxon>Pezizomycotina</taxon>
        <taxon>Sordariomycetes</taxon>
        <taxon>Sordariomycetidae</taxon>
        <taxon>Sordariales</taxon>
        <taxon>Chaetomiaceae</taxon>
        <taxon>Parathielavia</taxon>
    </lineage>
</organism>
<keyword evidence="1" id="KW-0863">Zinc-finger</keyword>
<feature type="compositionally biased region" description="Polar residues" evidence="2">
    <location>
        <begin position="188"/>
        <end position="202"/>
    </location>
</feature>
<evidence type="ECO:0000313" key="4">
    <source>
        <dbReference type="EMBL" id="KAK4101855.1"/>
    </source>
</evidence>
<reference evidence="4" key="1">
    <citation type="journal article" date="2023" name="Mol. Phylogenet. Evol.">
        <title>Genome-scale phylogeny and comparative genomics of the fungal order Sordariales.</title>
        <authorList>
            <person name="Hensen N."/>
            <person name="Bonometti L."/>
            <person name="Westerberg I."/>
            <person name="Brannstrom I.O."/>
            <person name="Guillou S."/>
            <person name="Cros-Aarteil S."/>
            <person name="Calhoun S."/>
            <person name="Haridas S."/>
            <person name="Kuo A."/>
            <person name="Mondo S."/>
            <person name="Pangilinan J."/>
            <person name="Riley R."/>
            <person name="LaButti K."/>
            <person name="Andreopoulos B."/>
            <person name="Lipzen A."/>
            <person name="Chen C."/>
            <person name="Yan M."/>
            <person name="Daum C."/>
            <person name="Ng V."/>
            <person name="Clum A."/>
            <person name="Steindorff A."/>
            <person name="Ohm R.A."/>
            <person name="Martin F."/>
            <person name="Silar P."/>
            <person name="Natvig D.O."/>
            <person name="Lalanne C."/>
            <person name="Gautier V."/>
            <person name="Ament-Velasquez S.L."/>
            <person name="Kruys A."/>
            <person name="Hutchinson M.I."/>
            <person name="Powell A.J."/>
            <person name="Barry K."/>
            <person name="Miller A.N."/>
            <person name="Grigoriev I.V."/>
            <person name="Debuchy R."/>
            <person name="Gladieux P."/>
            <person name="Hiltunen Thoren M."/>
            <person name="Johannesson H."/>
        </authorList>
    </citation>
    <scope>NUCLEOTIDE SEQUENCE</scope>
    <source>
        <strain evidence="4">CBS 757.83</strain>
    </source>
</reference>
<protein>
    <recommendedName>
        <fullName evidence="3">C2H2-type domain-containing protein</fullName>
    </recommendedName>
</protein>
<evidence type="ECO:0000256" key="1">
    <source>
        <dbReference type="PROSITE-ProRule" id="PRU00042"/>
    </source>
</evidence>
<comment type="caution">
    <text evidence="4">The sequence shown here is derived from an EMBL/GenBank/DDBJ whole genome shotgun (WGS) entry which is preliminary data.</text>
</comment>
<feature type="domain" description="C2H2-type" evidence="3">
    <location>
        <begin position="283"/>
        <end position="312"/>
    </location>
</feature>
<dbReference type="PROSITE" id="PS50157">
    <property type="entry name" value="ZINC_FINGER_C2H2_2"/>
    <property type="match status" value="2"/>
</dbReference>
<dbReference type="EMBL" id="MU863633">
    <property type="protein sequence ID" value="KAK4101855.1"/>
    <property type="molecule type" value="Genomic_DNA"/>
</dbReference>
<dbReference type="Proteomes" id="UP001305647">
    <property type="component" value="Unassembled WGS sequence"/>
</dbReference>
<dbReference type="InterPro" id="IPR036236">
    <property type="entry name" value="Znf_C2H2_sf"/>
</dbReference>
<feature type="domain" description="C2H2-type" evidence="3">
    <location>
        <begin position="322"/>
        <end position="349"/>
    </location>
</feature>
<dbReference type="PROSITE" id="PS00028">
    <property type="entry name" value="ZINC_FINGER_C2H2_1"/>
    <property type="match status" value="1"/>
</dbReference>
<name>A0AAN6Q4Y5_9PEZI</name>
<evidence type="ECO:0000256" key="2">
    <source>
        <dbReference type="SAM" id="MobiDB-lite"/>
    </source>
</evidence>
<dbReference type="AlphaFoldDB" id="A0AAN6Q4Y5"/>
<dbReference type="SMART" id="SM00355">
    <property type="entry name" value="ZnF_C2H2"/>
    <property type="match status" value="2"/>
</dbReference>
<gene>
    <name evidence="4" type="ORF">N658DRAFT_39813</name>
</gene>
<feature type="compositionally biased region" description="Basic residues" evidence="2">
    <location>
        <begin position="374"/>
        <end position="393"/>
    </location>
</feature>
<dbReference type="InterPro" id="IPR013087">
    <property type="entry name" value="Znf_C2H2_type"/>
</dbReference>
<evidence type="ECO:0000259" key="3">
    <source>
        <dbReference type="PROSITE" id="PS50157"/>
    </source>
</evidence>
<dbReference type="SUPFAM" id="SSF57667">
    <property type="entry name" value="beta-beta-alpha zinc fingers"/>
    <property type="match status" value="1"/>
</dbReference>
<proteinExistence type="predicted"/>
<reference evidence="4" key="2">
    <citation type="submission" date="2023-05" db="EMBL/GenBank/DDBJ databases">
        <authorList>
            <consortium name="Lawrence Berkeley National Laboratory"/>
            <person name="Steindorff A."/>
            <person name="Hensen N."/>
            <person name="Bonometti L."/>
            <person name="Westerberg I."/>
            <person name="Brannstrom I.O."/>
            <person name="Guillou S."/>
            <person name="Cros-Aarteil S."/>
            <person name="Calhoun S."/>
            <person name="Haridas S."/>
            <person name="Kuo A."/>
            <person name="Mondo S."/>
            <person name="Pangilinan J."/>
            <person name="Riley R."/>
            <person name="Labutti K."/>
            <person name="Andreopoulos B."/>
            <person name="Lipzen A."/>
            <person name="Chen C."/>
            <person name="Yanf M."/>
            <person name="Daum C."/>
            <person name="Ng V."/>
            <person name="Clum A."/>
            <person name="Ohm R."/>
            <person name="Martin F."/>
            <person name="Silar P."/>
            <person name="Natvig D."/>
            <person name="Lalanne C."/>
            <person name="Gautier V."/>
            <person name="Ament-Velasquez S.L."/>
            <person name="Kruys A."/>
            <person name="Hutchinson M.I."/>
            <person name="Powell A.J."/>
            <person name="Barry K."/>
            <person name="Miller A.N."/>
            <person name="Grigoriev I.V."/>
            <person name="Debuchy R."/>
            <person name="Gladieux P."/>
            <person name="Thoren M.H."/>
            <person name="Johannesson H."/>
        </authorList>
    </citation>
    <scope>NUCLEOTIDE SEQUENCE</scope>
    <source>
        <strain evidence="4">CBS 757.83</strain>
    </source>
</reference>
<keyword evidence="1" id="KW-0862">Zinc</keyword>
<keyword evidence="5" id="KW-1185">Reference proteome</keyword>
<keyword evidence="1" id="KW-0479">Metal-binding</keyword>
<dbReference type="GO" id="GO:0008270">
    <property type="term" value="F:zinc ion binding"/>
    <property type="evidence" value="ECO:0007669"/>
    <property type="project" value="UniProtKB-KW"/>
</dbReference>
<accession>A0AAN6Q4Y5</accession>